<feature type="region of interest" description="Disordered" evidence="1">
    <location>
        <begin position="1221"/>
        <end position="1262"/>
    </location>
</feature>
<feature type="region of interest" description="Disordered" evidence="1">
    <location>
        <begin position="833"/>
        <end position="866"/>
    </location>
</feature>
<feature type="compositionally biased region" description="Basic and acidic residues" evidence="1">
    <location>
        <begin position="1425"/>
        <end position="1436"/>
    </location>
</feature>
<keyword evidence="3" id="KW-1185">Reference proteome</keyword>
<feature type="compositionally biased region" description="Basic and acidic residues" evidence="1">
    <location>
        <begin position="1398"/>
        <end position="1416"/>
    </location>
</feature>
<feature type="region of interest" description="Disordered" evidence="1">
    <location>
        <begin position="1328"/>
        <end position="1452"/>
    </location>
</feature>
<feature type="region of interest" description="Disordered" evidence="1">
    <location>
        <begin position="1287"/>
        <end position="1306"/>
    </location>
</feature>
<accession>L8GXA7</accession>
<feature type="region of interest" description="Disordered" evidence="1">
    <location>
        <begin position="1179"/>
        <end position="1208"/>
    </location>
</feature>
<dbReference type="EMBL" id="KB007966">
    <property type="protein sequence ID" value="ELR17909.1"/>
    <property type="molecule type" value="Genomic_DNA"/>
</dbReference>
<dbReference type="RefSeq" id="XP_004339925.1">
    <property type="nucleotide sequence ID" value="XM_004339877.1"/>
</dbReference>
<organism evidence="2 3">
    <name type="scientific">Acanthamoeba castellanii (strain ATCC 30010 / Neff)</name>
    <dbReference type="NCBI Taxonomy" id="1257118"/>
    <lineage>
        <taxon>Eukaryota</taxon>
        <taxon>Amoebozoa</taxon>
        <taxon>Discosea</taxon>
        <taxon>Longamoebia</taxon>
        <taxon>Centramoebida</taxon>
        <taxon>Acanthamoebidae</taxon>
        <taxon>Acanthamoeba</taxon>
    </lineage>
</organism>
<gene>
    <name evidence="2" type="ORF">ACA1_206760</name>
</gene>
<dbReference type="STRING" id="1257118.L8GXA7"/>
<feature type="compositionally biased region" description="Basic and acidic residues" evidence="1">
    <location>
        <begin position="833"/>
        <end position="845"/>
    </location>
</feature>
<reference evidence="2 3" key="1">
    <citation type="journal article" date="2013" name="Genome Biol.">
        <title>Genome of Acanthamoeba castellanii highlights extensive lateral gene transfer and early evolution of tyrosine kinase signaling.</title>
        <authorList>
            <person name="Clarke M."/>
            <person name="Lohan A.J."/>
            <person name="Liu B."/>
            <person name="Lagkouvardos I."/>
            <person name="Roy S."/>
            <person name="Zafar N."/>
            <person name="Bertelli C."/>
            <person name="Schilde C."/>
            <person name="Kianianmomeni A."/>
            <person name="Burglin T.R."/>
            <person name="Frech C."/>
            <person name="Turcotte B."/>
            <person name="Kopec K.O."/>
            <person name="Synnott J.M."/>
            <person name="Choo C."/>
            <person name="Paponov I."/>
            <person name="Finkler A."/>
            <person name="Soon Heng Tan C."/>
            <person name="Hutchins A.P."/>
            <person name="Weinmeier T."/>
            <person name="Rattei T."/>
            <person name="Chu J.S."/>
            <person name="Gimenez G."/>
            <person name="Irimia M."/>
            <person name="Rigden D.J."/>
            <person name="Fitzpatrick D.A."/>
            <person name="Lorenzo-Morales J."/>
            <person name="Bateman A."/>
            <person name="Chiu C.H."/>
            <person name="Tang P."/>
            <person name="Hegemann P."/>
            <person name="Fromm H."/>
            <person name="Raoult D."/>
            <person name="Greub G."/>
            <person name="Miranda-Saavedra D."/>
            <person name="Chen N."/>
            <person name="Nash P."/>
            <person name="Ginger M.L."/>
            <person name="Horn M."/>
            <person name="Schaap P."/>
            <person name="Caler L."/>
            <person name="Loftus B."/>
        </authorList>
    </citation>
    <scope>NUCLEOTIDE SEQUENCE [LARGE SCALE GENOMIC DNA]</scope>
    <source>
        <strain evidence="2 3">Neff</strain>
    </source>
</reference>
<dbReference type="Gene3D" id="1.20.5.1160">
    <property type="entry name" value="Vasodilator-stimulated phosphoprotein"/>
    <property type="match status" value="1"/>
</dbReference>
<dbReference type="VEuPathDB" id="AmoebaDB:ACA1_206760"/>
<feature type="compositionally biased region" description="Low complexity" evidence="1">
    <location>
        <begin position="849"/>
        <end position="865"/>
    </location>
</feature>
<protein>
    <submittedName>
        <fullName evidence="2">M protein repeat domain containing protein</fullName>
    </submittedName>
</protein>
<evidence type="ECO:0000313" key="3">
    <source>
        <dbReference type="Proteomes" id="UP000011083"/>
    </source>
</evidence>
<feature type="compositionally biased region" description="Gly residues" evidence="1">
    <location>
        <begin position="1469"/>
        <end position="1480"/>
    </location>
</feature>
<proteinExistence type="predicted"/>
<evidence type="ECO:0000256" key="1">
    <source>
        <dbReference type="SAM" id="MobiDB-lite"/>
    </source>
</evidence>
<sequence>MGETDIDELDEAVLEEYYAILQVFEEVLVFTQTDRKRHALQLATAGMTAELLQANDLTVAGLQQFGLDPRPSLVLHSALTKLRLRWAAPEAGVVSCPEGQAVEFQISLAGGSGALQYRWYKHALSPSGTLEKRLLDCDTDRLRLTAVDINDSGHYSFCVTDPSGAQVQAERPLWELRVRLVRDFDELDARERWYQWLDEMVPRPLFHLAEKTNKVILDEIGLAVLLPMFHSRGRGYIMFKVTADGPEKDTSTVIPCRNMDFLQDIIELRTLVARPTEIEHLLEQGRASTALLRNYIISVLGGQPPKDANGAALRGGEAPLPPVDLIEGKEELSGAHLGARFLVGQNGIYARGYCQLPAPPRPDLSVTRRPAPVPPGQEGLVQSLHSRVQRPAALVPATGDKPLPKLVLGDVQPVANVHKMAAQSVGTSMGISLAIELLRSGYLYKRGQLSGKAAAQQIAMTTATGGLIAGGYTYASMALQQLAVRQAGNLAGQAARAILRSPNFAVGAVLVTISTCVDLYRWKRGHLSGRQLRENVVANVASTAASTAAVRQADDYARRHQHEATELKRLLDEHRQRAEARLERVQSTLQRRLEQANEMLQYERNARDALQTEKDAVDSELRRTYAQSSNERLKLERDLKDAKDHVSRLLDARARLESEVHKLDVVAARVTELEHEYATAQRSANKLQSELKFVREQYERAELDKKEERDGRRRLEEELRVVRGQLEDLHTRSKSQREERDSAQRATMDEEYLRKVLREKESLEVRLGHAAVKEESANARIDELTRERETLERESDKVHRERDRLQRELKDCERRAEAEKQRRTDLEREVKRLEHELDDAHRKTAELQSRGGSSRGGAPAAVNAEVEAERRVRELEKRCETERREKDEKEREVRRLKDLLAELESKQEETQSREQRATSVREKNVARELEEARAQAEKLKREVDAERTRREKAEEQGLKADHLAKDWEKKYKAGLSSASGASDALNAEVAQLTDKLRKEGDRAREADAKAKQLGDEVARLDEDLEDLRLAHAKLEKEKKLLQVDKEELEEDVRTLEDKLRLAVTSKAATSDDVAKQHEAQVKALAAKFEKEKAGLLKDQAELEAQVVQLREAARNAERARDKAAQDLKADAAGKLDTLTDKVAALEKEKAAAQGEKKAAEEGAAQLAAKLKQLEARLADAEKAGAAQAGDAGKKADAAVAAAQAREKELQRELDALKAQLKSVEAESVKTREDLHKEVAELKSARQAQTAGTAQAQAQQQELQAKDELLRKAEAEKQQLLAQLDALKSAAAAAQTTASNGAASAEDKAKLELENARLASQVEELKAALAATAKQPAPTPEGDGGTRRRAVTTAGGEPRGSIIGAAIDANQSTAPKLSHPTANRAVPKRAHKTQNAAKLLEEKRDRELGETQSKEAQEETDEEREERERKEKAERVKRMAASSGMGGMGGMGMMAMGNIAAAAAQRGRGGKAGGGRGRGGK</sequence>
<name>L8GXA7_ACACF</name>
<dbReference type="GeneID" id="14918639"/>
<feature type="region of interest" description="Disordered" evidence="1">
    <location>
        <begin position="901"/>
        <end position="961"/>
    </location>
</feature>
<dbReference type="Proteomes" id="UP000011083">
    <property type="component" value="Unassembled WGS sequence"/>
</dbReference>
<dbReference type="KEGG" id="acan:ACA1_206760"/>
<feature type="region of interest" description="Disordered" evidence="1">
    <location>
        <begin position="1461"/>
        <end position="1480"/>
    </location>
</feature>
<evidence type="ECO:0000313" key="2">
    <source>
        <dbReference type="EMBL" id="ELR17909.1"/>
    </source>
</evidence>
<feature type="compositionally biased region" description="Low complexity" evidence="1">
    <location>
        <begin position="1244"/>
        <end position="1262"/>
    </location>
</feature>
<feature type="region of interest" description="Disordered" evidence="1">
    <location>
        <begin position="727"/>
        <end position="746"/>
    </location>
</feature>
<feature type="compositionally biased region" description="Basic and acidic residues" evidence="1">
    <location>
        <begin position="1223"/>
        <end position="1243"/>
    </location>
</feature>
<feature type="compositionally biased region" description="Low complexity" evidence="1">
    <location>
        <begin position="1287"/>
        <end position="1303"/>
    </location>
</feature>